<dbReference type="EMBL" id="JAESVB010000008">
    <property type="protein sequence ID" value="MCB8876888.1"/>
    <property type="molecule type" value="Genomic_DNA"/>
</dbReference>
<keyword evidence="8" id="KW-1185">Reference proteome</keyword>
<dbReference type="InterPro" id="IPR036010">
    <property type="entry name" value="2Fe-2S_ferredoxin-like_sf"/>
</dbReference>
<dbReference type="GO" id="GO:0051537">
    <property type="term" value="F:2 iron, 2 sulfur cluster binding"/>
    <property type="evidence" value="ECO:0007669"/>
    <property type="project" value="InterPro"/>
</dbReference>
<dbReference type="PRINTS" id="PR00410">
    <property type="entry name" value="PHEHYDRXLASE"/>
</dbReference>
<dbReference type="GO" id="GO:0016491">
    <property type="term" value="F:oxidoreductase activity"/>
    <property type="evidence" value="ECO:0007669"/>
    <property type="project" value="InterPro"/>
</dbReference>
<dbReference type="AlphaFoldDB" id="A0A964E0M6"/>
<evidence type="ECO:0000256" key="4">
    <source>
        <dbReference type="ARBA" id="ARBA00023004"/>
    </source>
</evidence>
<dbReference type="InterPro" id="IPR039261">
    <property type="entry name" value="FNR_nucleotide-bd"/>
</dbReference>
<evidence type="ECO:0000313" key="7">
    <source>
        <dbReference type="EMBL" id="MCB8876888.1"/>
    </source>
</evidence>
<feature type="domain" description="2Fe-2S ferredoxin-type" evidence="5">
    <location>
        <begin position="15"/>
        <end position="105"/>
    </location>
</feature>
<dbReference type="InterPro" id="IPR017938">
    <property type="entry name" value="Riboflavin_synthase-like_b-brl"/>
</dbReference>
<name>A0A964E0M6_9PROT</name>
<keyword evidence="2" id="KW-0285">Flavoprotein</keyword>
<dbReference type="InterPro" id="IPR006058">
    <property type="entry name" value="2Fe2S_fd_BS"/>
</dbReference>
<dbReference type="Gene3D" id="3.10.20.30">
    <property type="match status" value="1"/>
</dbReference>
<dbReference type="PRINTS" id="PR00371">
    <property type="entry name" value="FPNCR"/>
</dbReference>
<sequence>MNDIISKTESEVITHTVRFEPMGIEMAVDEGETVLDAAFRQGISVMHGCKEGQCASCKSKLLDGDIELLKYSTFALPESERDTDHILLCRTLAYSDITVELLNYDEDLLSRSIAVKEISAKVVSVTPLTRDIRLLTVQLQAPLRFWAGQYVDITIPGSGITRAFSMANAPGPVSAGGVRDLQFIIKLYPNGAFSSRLDDGLHEGDALTIKGPYGTCFHREGRSGPLVLIGGGSGMSPLWSILQDHIAQGDDRPVRFFYGARTKADLFHVAEFGRIASQLADFQFIPALSHAEPGDEWSGETGFIHDVVARVLRAQGLDGEIDAYSCGPPPMIDAVLPVLQMAGVEPERIYFDKFTTATR</sequence>
<dbReference type="Pfam" id="PF00175">
    <property type="entry name" value="NAD_binding_1"/>
    <property type="match status" value="1"/>
</dbReference>
<dbReference type="PROSITE" id="PS51085">
    <property type="entry name" value="2FE2S_FER_2"/>
    <property type="match status" value="1"/>
</dbReference>
<keyword evidence="1" id="KW-0813">Transport</keyword>
<organism evidence="7 8">
    <name type="scientific">Acidisoma silvae</name>
    <dbReference type="NCBI Taxonomy" id="2802396"/>
    <lineage>
        <taxon>Bacteria</taxon>
        <taxon>Pseudomonadati</taxon>
        <taxon>Pseudomonadota</taxon>
        <taxon>Alphaproteobacteria</taxon>
        <taxon>Acetobacterales</taxon>
        <taxon>Acidocellaceae</taxon>
        <taxon>Acidisoma</taxon>
    </lineage>
</organism>
<dbReference type="Pfam" id="PF00111">
    <property type="entry name" value="Fer2"/>
    <property type="match status" value="1"/>
</dbReference>
<dbReference type="PANTHER" id="PTHR43644:SF1">
    <property type="entry name" value="NAD(P)H-FLAVIN REDUCTASE"/>
    <property type="match status" value="1"/>
</dbReference>
<dbReference type="CDD" id="cd00207">
    <property type="entry name" value="fer2"/>
    <property type="match status" value="1"/>
</dbReference>
<evidence type="ECO:0000256" key="1">
    <source>
        <dbReference type="ARBA" id="ARBA00022448"/>
    </source>
</evidence>
<comment type="caution">
    <text evidence="7">The sequence shown here is derived from an EMBL/GenBank/DDBJ whole genome shotgun (WGS) entry which is preliminary data.</text>
</comment>
<dbReference type="PROSITE" id="PS51384">
    <property type="entry name" value="FAD_FR"/>
    <property type="match status" value="1"/>
</dbReference>
<gene>
    <name evidence="7" type="ORF">ASILVAE211_16970</name>
</gene>
<dbReference type="Pfam" id="PF00970">
    <property type="entry name" value="FAD_binding_6"/>
    <property type="match status" value="1"/>
</dbReference>
<dbReference type="InterPro" id="IPR012675">
    <property type="entry name" value="Beta-grasp_dom_sf"/>
</dbReference>
<evidence type="ECO:0000256" key="2">
    <source>
        <dbReference type="ARBA" id="ARBA00022630"/>
    </source>
</evidence>
<dbReference type="Gene3D" id="3.40.50.80">
    <property type="entry name" value="Nucleotide-binding domain of ferredoxin-NADP reductase (FNR) module"/>
    <property type="match status" value="1"/>
</dbReference>
<dbReference type="SUPFAM" id="SSF54292">
    <property type="entry name" value="2Fe-2S ferredoxin-like"/>
    <property type="match status" value="1"/>
</dbReference>
<evidence type="ECO:0000313" key="8">
    <source>
        <dbReference type="Proteomes" id="UP000708298"/>
    </source>
</evidence>
<dbReference type="PROSITE" id="PS00197">
    <property type="entry name" value="2FE2S_FER_1"/>
    <property type="match status" value="1"/>
</dbReference>
<dbReference type="SUPFAM" id="SSF63380">
    <property type="entry name" value="Riboflavin synthase domain-like"/>
    <property type="match status" value="1"/>
</dbReference>
<accession>A0A964E0M6</accession>
<evidence type="ECO:0000259" key="5">
    <source>
        <dbReference type="PROSITE" id="PS51085"/>
    </source>
</evidence>
<dbReference type="PANTHER" id="PTHR43644">
    <property type="entry name" value="NA(+)-TRANSLOCATING NADH-QUINONE REDUCTASE SUBUNIT"/>
    <property type="match status" value="1"/>
</dbReference>
<dbReference type="InterPro" id="IPR017927">
    <property type="entry name" value="FAD-bd_FR_type"/>
</dbReference>
<keyword evidence="3" id="KW-0274">FAD</keyword>
<protein>
    <submittedName>
        <fullName evidence="7">2Fe-2S iron-sulfur cluster binding domain-containing protein</fullName>
    </submittedName>
</protein>
<dbReference type="Proteomes" id="UP000708298">
    <property type="component" value="Unassembled WGS sequence"/>
</dbReference>
<reference evidence="7" key="2">
    <citation type="submission" date="2021-01" db="EMBL/GenBank/DDBJ databases">
        <authorList>
            <person name="Mieszkin S."/>
            <person name="Pouder E."/>
            <person name="Alain K."/>
        </authorList>
    </citation>
    <scope>NUCLEOTIDE SEQUENCE</scope>
    <source>
        <strain evidence="7">HW T2.11</strain>
    </source>
</reference>
<evidence type="ECO:0000259" key="6">
    <source>
        <dbReference type="PROSITE" id="PS51384"/>
    </source>
</evidence>
<keyword evidence="4" id="KW-0408">Iron</keyword>
<evidence type="ECO:0000256" key="3">
    <source>
        <dbReference type="ARBA" id="ARBA00022827"/>
    </source>
</evidence>
<dbReference type="InterPro" id="IPR001433">
    <property type="entry name" value="OxRdtase_FAD/NAD-bd"/>
</dbReference>
<feature type="domain" description="FAD-binding FR-type" evidence="6">
    <location>
        <begin position="115"/>
        <end position="219"/>
    </location>
</feature>
<dbReference type="SUPFAM" id="SSF52343">
    <property type="entry name" value="Ferredoxin reductase-like, C-terminal NADP-linked domain"/>
    <property type="match status" value="1"/>
</dbReference>
<dbReference type="InterPro" id="IPR008333">
    <property type="entry name" value="Cbr1-like_FAD-bd_dom"/>
</dbReference>
<proteinExistence type="predicted"/>
<reference evidence="7" key="1">
    <citation type="journal article" date="2021" name="Microorganisms">
        <title>Acidisoma silvae sp. nov. and Acidisomacellulosilytica sp. nov., Two Acidophilic Bacteria Isolated from Decaying Wood, Hydrolyzing Cellulose and Producing Poly-3-hydroxybutyrate.</title>
        <authorList>
            <person name="Mieszkin S."/>
            <person name="Pouder E."/>
            <person name="Uroz S."/>
            <person name="Simon-Colin C."/>
            <person name="Alain K."/>
        </authorList>
    </citation>
    <scope>NUCLEOTIDE SEQUENCE</scope>
    <source>
        <strain evidence="7">HW T2.11</strain>
    </source>
</reference>
<dbReference type="Gene3D" id="2.40.30.10">
    <property type="entry name" value="Translation factors"/>
    <property type="match status" value="1"/>
</dbReference>
<dbReference type="RefSeq" id="WP_227322544.1">
    <property type="nucleotide sequence ID" value="NZ_JAESVB010000008.1"/>
</dbReference>
<dbReference type="InterPro" id="IPR001709">
    <property type="entry name" value="Flavoprot_Pyr_Nucl_cyt_Rdtase"/>
</dbReference>
<dbReference type="InterPro" id="IPR001041">
    <property type="entry name" value="2Fe-2S_ferredoxin-type"/>
</dbReference>